<protein>
    <submittedName>
        <fullName evidence="3">Uncharacterized protein</fullName>
    </submittedName>
</protein>
<evidence type="ECO:0000256" key="1">
    <source>
        <dbReference type="SAM" id="MobiDB-lite"/>
    </source>
</evidence>
<proteinExistence type="predicted"/>
<evidence type="ECO:0000313" key="3">
    <source>
        <dbReference type="WBParaSite" id="maker-uti_cns_0001916-snap-gene-0.43-mRNA-1"/>
    </source>
</evidence>
<name>A0A1I8GGW2_9PLAT</name>
<feature type="region of interest" description="Disordered" evidence="1">
    <location>
        <begin position="1"/>
        <end position="26"/>
    </location>
</feature>
<accession>A0A1I8GGW2</accession>
<dbReference type="WBParaSite" id="maker-uti_cns_0001916-snap-gene-0.43-mRNA-1">
    <property type="protein sequence ID" value="maker-uti_cns_0001916-snap-gene-0.43-mRNA-1"/>
    <property type="gene ID" value="maker-uti_cns_0001916-snap-gene-0.43"/>
</dbReference>
<reference evidence="3" key="1">
    <citation type="submission" date="2016-11" db="UniProtKB">
        <authorList>
            <consortium name="WormBaseParasite"/>
        </authorList>
    </citation>
    <scope>IDENTIFICATION</scope>
</reference>
<keyword evidence="2" id="KW-1185">Reference proteome</keyword>
<dbReference type="Proteomes" id="UP000095280">
    <property type="component" value="Unplaced"/>
</dbReference>
<dbReference type="AlphaFoldDB" id="A0A1I8GGW2"/>
<sequence length="82" mass="9180">MSPVYEQPINESQLIPDDDYATNDNSIDPPSVVSLIAFRARDPIFQTSGSRVDCHQSRVRVQQVRPATQHQLAADHQFSSIS</sequence>
<organism evidence="2 3">
    <name type="scientific">Macrostomum lignano</name>
    <dbReference type="NCBI Taxonomy" id="282301"/>
    <lineage>
        <taxon>Eukaryota</taxon>
        <taxon>Metazoa</taxon>
        <taxon>Spiralia</taxon>
        <taxon>Lophotrochozoa</taxon>
        <taxon>Platyhelminthes</taxon>
        <taxon>Rhabditophora</taxon>
        <taxon>Macrostomorpha</taxon>
        <taxon>Macrostomida</taxon>
        <taxon>Macrostomidae</taxon>
        <taxon>Macrostomum</taxon>
    </lineage>
</organism>
<evidence type="ECO:0000313" key="2">
    <source>
        <dbReference type="Proteomes" id="UP000095280"/>
    </source>
</evidence>